<protein>
    <submittedName>
        <fullName evidence="1">Glycosyl hydrolase all-beta protein</fullName>
    </submittedName>
</protein>
<accession>A0ACB7V9U5</accession>
<sequence>MEEQMATYKSSLQSSVQQQFLSMMSQLQGLVPGMNINQVPAFNLNFGSPGDVNSAQQTQAIRAHNVSSASSYEPQGQ</sequence>
<keyword evidence="1" id="KW-0378">Hydrolase</keyword>
<comment type="caution">
    <text evidence="1">The sequence shown here is derived from an EMBL/GenBank/DDBJ whole genome shotgun (WGS) entry which is preliminary data.</text>
</comment>
<reference evidence="2" key="1">
    <citation type="journal article" date="2022" name="Nat. Commun.">
        <title>Chromosome evolution and the genetic basis of agronomically important traits in greater yam.</title>
        <authorList>
            <person name="Bredeson J.V."/>
            <person name="Lyons J.B."/>
            <person name="Oniyinde I.O."/>
            <person name="Okereke N.R."/>
            <person name="Kolade O."/>
            <person name="Nnabue I."/>
            <person name="Nwadili C.O."/>
            <person name="Hribova E."/>
            <person name="Parker M."/>
            <person name="Nwogha J."/>
            <person name="Shu S."/>
            <person name="Carlson J."/>
            <person name="Kariba R."/>
            <person name="Muthemba S."/>
            <person name="Knop K."/>
            <person name="Barton G.J."/>
            <person name="Sherwood A.V."/>
            <person name="Lopez-Montes A."/>
            <person name="Asiedu R."/>
            <person name="Jamnadass R."/>
            <person name="Muchugi A."/>
            <person name="Goodstein D."/>
            <person name="Egesi C.N."/>
            <person name="Featherston J."/>
            <person name="Asfaw A."/>
            <person name="Simpson G.G."/>
            <person name="Dolezel J."/>
            <person name="Hendre P.S."/>
            <person name="Van Deynze A."/>
            <person name="Kumar P.L."/>
            <person name="Obidiegwu J.E."/>
            <person name="Bhattacharjee R."/>
            <person name="Rokhsar D.S."/>
        </authorList>
    </citation>
    <scope>NUCLEOTIDE SEQUENCE [LARGE SCALE GENOMIC DNA]</scope>
    <source>
        <strain evidence="2">cv. TDa95/00328</strain>
    </source>
</reference>
<evidence type="ECO:0000313" key="2">
    <source>
        <dbReference type="Proteomes" id="UP000827976"/>
    </source>
</evidence>
<gene>
    <name evidence="1" type="ORF">IHE45_10G022500</name>
</gene>
<organism evidence="1 2">
    <name type="scientific">Dioscorea alata</name>
    <name type="common">Purple yam</name>
    <dbReference type="NCBI Taxonomy" id="55571"/>
    <lineage>
        <taxon>Eukaryota</taxon>
        <taxon>Viridiplantae</taxon>
        <taxon>Streptophyta</taxon>
        <taxon>Embryophyta</taxon>
        <taxon>Tracheophyta</taxon>
        <taxon>Spermatophyta</taxon>
        <taxon>Magnoliopsida</taxon>
        <taxon>Liliopsida</taxon>
        <taxon>Dioscoreales</taxon>
        <taxon>Dioscoreaceae</taxon>
        <taxon>Dioscorea</taxon>
    </lineage>
</organism>
<keyword evidence="2" id="KW-1185">Reference proteome</keyword>
<dbReference type="EMBL" id="CM037020">
    <property type="protein sequence ID" value="KAH7670380.1"/>
    <property type="molecule type" value="Genomic_DNA"/>
</dbReference>
<name>A0ACB7V9U5_DIOAL</name>
<proteinExistence type="predicted"/>
<evidence type="ECO:0000313" key="1">
    <source>
        <dbReference type="EMBL" id="KAH7670380.1"/>
    </source>
</evidence>
<dbReference type="Proteomes" id="UP000827976">
    <property type="component" value="Chromosome 10"/>
</dbReference>